<evidence type="ECO:0000256" key="4">
    <source>
        <dbReference type="ARBA" id="ARBA00029452"/>
    </source>
</evidence>
<proteinExistence type="inferred from homology"/>
<evidence type="ECO:0000259" key="5">
    <source>
        <dbReference type="Pfam" id="PF15503"/>
    </source>
</evidence>
<comment type="subcellular location">
    <subcellularLocation>
        <location evidence="1">Cytoplasm</location>
        <location evidence="1">Cytoskeleton</location>
        <location evidence="1">Microtubule organizing center</location>
        <location evidence="1">Centrosome</location>
        <location evidence="1">Centriole</location>
    </subcellularLocation>
</comment>
<accession>A0A2J7PDH0</accession>
<dbReference type="EMBL" id="NEVH01026389">
    <property type="protein sequence ID" value="PNF14362.1"/>
    <property type="molecule type" value="Genomic_DNA"/>
</dbReference>
<reference evidence="6 7" key="1">
    <citation type="submission" date="2017-12" db="EMBL/GenBank/DDBJ databases">
        <title>Hemimetabolous genomes reveal molecular basis of termite eusociality.</title>
        <authorList>
            <person name="Harrison M.C."/>
            <person name="Jongepier E."/>
            <person name="Robertson H.M."/>
            <person name="Arning N."/>
            <person name="Bitard-Feildel T."/>
            <person name="Chao H."/>
            <person name="Childers C.P."/>
            <person name="Dinh H."/>
            <person name="Doddapaneni H."/>
            <person name="Dugan S."/>
            <person name="Gowin J."/>
            <person name="Greiner C."/>
            <person name="Han Y."/>
            <person name="Hu H."/>
            <person name="Hughes D.S.T."/>
            <person name="Huylmans A.-K."/>
            <person name="Kemena C."/>
            <person name="Kremer L.P.M."/>
            <person name="Lee S.L."/>
            <person name="Lopez-Ezquerra A."/>
            <person name="Mallet L."/>
            <person name="Monroy-Kuhn J.M."/>
            <person name="Moser A."/>
            <person name="Murali S.C."/>
            <person name="Muzny D.M."/>
            <person name="Otani S."/>
            <person name="Piulachs M.-D."/>
            <person name="Poelchau M."/>
            <person name="Qu J."/>
            <person name="Schaub F."/>
            <person name="Wada-Katsumata A."/>
            <person name="Worley K.C."/>
            <person name="Xie Q."/>
            <person name="Ylla G."/>
            <person name="Poulsen M."/>
            <person name="Gibbs R.A."/>
            <person name="Schal C."/>
            <person name="Richards S."/>
            <person name="Belles X."/>
            <person name="Korb J."/>
            <person name="Bornberg-Bauer E."/>
        </authorList>
    </citation>
    <scope>NUCLEOTIDE SEQUENCE [LARGE SCALE GENOMIC DNA]</scope>
    <source>
        <tissue evidence="6">Whole body</tissue>
    </source>
</reference>
<dbReference type="Pfam" id="PF15503">
    <property type="entry name" value="PPP1R35_C"/>
    <property type="match status" value="1"/>
</dbReference>
<evidence type="ECO:0000256" key="1">
    <source>
        <dbReference type="ARBA" id="ARBA00004114"/>
    </source>
</evidence>
<dbReference type="Proteomes" id="UP000235965">
    <property type="component" value="Unassembled WGS sequence"/>
</dbReference>
<dbReference type="InterPro" id="IPR029135">
    <property type="entry name" value="PPP1R35_C"/>
</dbReference>
<evidence type="ECO:0000313" key="7">
    <source>
        <dbReference type="Proteomes" id="UP000235965"/>
    </source>
</evidence>
<protein>
    <recommendedName>
        <fullName evidence="5">Protein phosphatase 1 regulatory subunit 35 C-terminal domain-containing protein</fullName>
    </recommendedName>
</protein>
<keyword evidence="3" id="KW-0206">Cytoskeleton</keyword>
<comment type="caution">
    <text evidence="6">The sequence shown here is derived from an EMBL/GenBank/DDBJ whole genome shotgun (WGS) entry which is preliminary data.</text>
</comment>
<evidence type="ECO:0000313" key="6">
    <source>
        <dbReference type="EMBL" id="PNF14362.1"/>
    </source>
</evidence>
<dbReference type="InParanoid" id="A0A2J7PDH0"/>
<keyword evidence="2" id="KW-0963">Cytoplasm</keyword>
<gene>
    <name evidence="6" type="ORF">B7P43_G05577</name>
</gene>
<dbReference type="OrthoDB" id="8191506at2759"/>
<name>A0A2J7PDH0_9NEOP</name>
<comment type="similarity">
    <text evidence="4">Belongs to the PPP1R35 family.</text>
</comment>
<dbReference type="GO" id="GO:0005814">
    <property type="term" value="C:centriole"/>
    <property type="evidence" value="ECO:0007669"/>
    <property type="project" value="UniProtKB-SubCell"/>
</dbReference>
<feature type="domain" description="Protein phosphatase 1 regulatory subunit 35 C-terminal" evidence="5">
    <location>
        <begin position="131"/>
        <end position="230"/>
    </location>
</feature>
<sequence>MVSVKKSQGSKKKRVTFAFCTDKSDCYSKIPIESTNEVSTRLSKYLDKDSGHDDKYWNPPVSTHKRPEIPKFVKVSGKACNVKKTLVRNVEQVLVPLARGRLCPSIPVDIVQDKPGSDVKKSSYKSKFATPELNTTLCIAKEIQDTARLDAKRPSGTGIHPPAKQVLDVKILSKLNFPFEEKLYKDLVSLTVCDEELLGSDDRVKSKREVEFRHCKDQEPQLTDFCTPSDGKEYSVVEQPASCGMDRIRSYNGFGLYERSQTWFSDDQG</sequence>
<organism evidence="6 7">
    <name type="scientific">Cryptotermes secundus</name>
    <dbReference type="NCBI Taxonomy" id="105785"/>
    <lineage>
        <taxon>Eukaryota</taxon>
        <taxon>Metazoa</taxon>
        <taxon>Ecdysozoa</taxon>
        <taxon>Arthropoda</taxon>
        <taxon>Hexapoda</taxon>
        <taxon>Insecta</taxon>
        <taxon>Pterygota</taxon>
        <taxon>Neoptera</taxon>
        <taxon>Polyneoptera</taxon>
        <taxon>Dictyoptera</taxon>
        <taxon>Blattodea</taxon>
        <taxon>Blattoidea</taxon>
        <taxon>Termitoidae</taxon>
        <taxon>Kalotermitidae</taxon>
        <taxon>Cryptotermitinae</taxon>
        <taxon>Cryptotermes</taxon>
    </lineage>
</organism>
<dbReference type="AlphaFoldDB" id="A0A2J7PDH0"/>
<evidence type="ECO:0000256" key="3">
    <source>
        <dbReference type="ARBA" id="ARBA00023212"/>
    </source>
</evidence>
<evidence type="ECO:0000256" key="2">
    <source>
        <dbReference type="ARBA" id="ARBA00022490"/>
    </source>
</evidence>
<keyword evidence="7" id="KW-1185">Reference proteome</keyword>